<evidence type="ECO:0000313" key="2">
    <source>
        <dbReference type="EMBL" id="TLD97743.1"/>
    </source>
</evidence>
<dbReference type="AlphaFoldDB" id="A0A4U8TD18"/>
<keyword evidence="3" id="KW-1185">Reference proteome</keyword>
<organism evidence="2 3">
    <name type="scientific">Helicobacter jaachi</name>
    <dbReference type="NCBI Taxonomy" id="1677920"/>
    <lineage>
        <taxon>Bacteria</taxon>
        <taxon>Pseudomonadati</taxon>
        <taxon>Campylobacterota</taxon>
        <taxon>Epsilonproteobacteria</taxon>
        <taxon>Campylobacterales</taxon>
        <taxon>Helicobacteraceae</taxon>
        <taxon>Helicobacter</taxon>
    </lineage>
</organism>
<protein>
    <submittedName>
        <fullName evidence="2">Class I SAM-dependent methyltransferase</fullName>
    </submittedName>
</protein>
<name>A0A4U8TD18_9HELI</name>
<comment type="caution">
    <text evidence="2">The sequence shown here is derived from an EMBL/GenBank/DDBJ whole genome shotgun (WGS) entry which is preliminary data.</text>
</comment>
<dbReference type="Pfam" id="PF08241">
    <property type="entry name" value="Methyltransf_11"/>
    <property type="match status" value="1"/>
</dbReference>
<reference evidence="2 3" key="1">
    <citation type="journal article" date="2014" name="Genome Announc.">
        <title>Draft genome sequences of eight enterohepatic helicobacter species isolated from both laboratory and wild rodents.</title>
        <authorList>
            <person name="Sheh A."/>
            <person name="Shen Z."/>
            <person name="Fox J.G."/>
        </authorList>
    </citation>
    <scope>NUCLEOTIDE SEQUENCE [LARGE SCALE GENOMIC DNA]</scope>
    <source>
        <strain evidence="2 3">MIT 09-6949</strain>
    </source>
</reference>
<dbReference type="CDD" id="cd02440">
    <property type="entry name" value="AdoMet_MTases"/>
    <property type="match status" value="1"/>
</dbReference>
<keyword evidence="2" id="KW-0808">Transferase</keyword>
<dbReference type="RefSeq" id="WP_081946251.1">
    <property type="nucleotide sequence ID" value="NZ_JRPR02000001.1"/>
</dbReference>
<dbReference type="Gene3D" id="3.40.50.150">
    <property type="entry name" value="Vaccinia Virus protein VP39"/>
    <property type="match status" value="1"/>
</dbReference>
<dbReference type="GO" id="GO:0008757">
    <property type="term" value="F:S-adenosylmethionine-dependent methyltransferase activity"/>
    <property type="evidence" value="ECO:0007669"/>
    <property type="project" value="InterPro"/>
</dbReference>
<dbReference type="InterPro" id="IPR013216">
    <property type="entry name" value="Methyltransf_11"/>
</dbReference>
<accession>A0A4U8TD18</accession>
<evidence type="ECO:0000259" key="1">
    <source>
        <dbReference type="Pfam" id="PF08241"/>
    </source>
</evidence>
<dbReference type="InterPro" id="IPR029063">
    <property type="entry name" value="SAM-dependent_MTases_sf"/>
</dbReference>
<dbReference type="OrthoDB" id="1853779at2"/>
<dbReference type="GO" id="GO:0032259">
    <property type="term" value="P:methylation"/>
    <property type="evidence" value="ECO:0007669"/>
    <property type="project" value="UniProtKB-KW"/>
</dbReference>
<proteinExistence type="predicted"/>
<dbReference type="Proteomes" id="UP000029733">
    <property type="component" value="Unassembled WGS sequence"/>
</dbReference>
<feature type="domain" description="Methyltransferase type 11" evidence="1">
    <location>
        <begin position="32"/>
        <end position="127"/>
    </location>
</feature>
<keyword evidence="2" id="KW-0489">Methyltransferase</keyword>
<gene>
    <name evidence="2" type="ORF">LS71_003145</name>
</gene>
<dbReference type="STRING" id="1677920.LS71_03995"/>
<dbReference type="SUPFAM" id="SSF53335">
    <property type="entry name" value="S-adenosyl-L-methionine-dependent methyltransferases"/>
    <property type="match status" value="1"/>
</dbReference>
<evidence type="ECO:0000313" key="3">
    <source>
        <dbReference type="Proteomes" id="UP000029733"/>
    </source>
</evidence>
<sequence length="226" mass="25425">MSAQPVFTNITQHAQGAALPENYQKEQSLKALDFGCGIGRQSILVGEFGIKAYGIDISQNALSMAELQAQSHRKSKHFIRPQFCLYDGQHIPFSDNFFDFSISYGVLDSLPFALALNLVQEIARVSKEYIFVSLIGAESTHGFSNLNTSYFTDEIQVQEAHEKGTIQSFFDRAKIERLFASTGFSIIWLHKRISTNELDSTIEESRYYVVLKRDKAHKKARTQGGA</sequence>
<dbReference type="EMBL" id="JRPR02000001">
    <property type="protein sequence ID" value="TLD97743.1"/>
    <property type="molecule type" value="Genomic_DNA"/>
</dbReference>